<evidence type="ECO:0000313" key="3">
    <source>
        <dbReference type="Proteomes" id="UP001281761"/>
    </source>
</evidence>
<proteinExistence type="predicted"/>
<name>A0ABQ9Y4U1_9EUKA</name>
<protein>
    <submittedName>
        <fullName evidence="2">Uncharacterized protein</fullName>
    </submittedName>
</protein>
<organism evidence="2 3">
    <name type="scientific">Blattamonas nauphoetae</name>
    <dbReference type="NCBI Taxonomy" id="2049346"/>
    <lineage>
        <taxon>Eukaryota</taxon>
        <taxon>Metamonada</taxon>
        <taxon>Preaxostyla</taxon>
        <taxon>Oxymonadida</taxon>
        <taxon>Blattamonas</taxon>
    </lineage>
</organism>
<feature type="compositionally biased region" description="Polar residues" evidence="1">
    <location>
        <begin position="57"/>
        <end position="71"/>
    </location>
</feature>
<reference evidence="2 3" key="1">
    <citation type="journal article" date="2022" name="bioRxiv">
        <title>Genomics of Preaxostyla Flagellates Illuminates Evolutionary Transitions and the Path Towards Mitochondrial Loss.</title>
        <authorList>
            <person name="Novak L.V.F."/>
            <person name="Treitli S.C."/>
            <person name="Pyrih J."/>
            <person name="Halakuc P."/>
            <person name="Pipaliya S.V."/>
            <person name="Vacek V."/>
            <person name="Brzon O."/>
            <person name="Soukal P."/>
            <person name="Eme L."/>
            <person name="Dacks J.B."/>
            <person name="Karnkowska A."/>
            <person name="Elias M."/>
            <person name="Hampl V."/>
        </authorList>
    </citation>
    <scope>NUCLEOTIDE SEQUENCE [LARGE SCALE GENOMIC DNA]</scope>
    <source>
        <strain evidence="2">NAU3</strain>
        <tissue evidence="2">Gut</tissue>
    </source>
</reference>
<accession>A0ABQ9Y4U1</accession>
<gene>
    <name evidence="2" type="ORF">BLNAU_6221</name>
</gene>
<keyword evidence="3" id="KW-1185">Reference proteome</keyword>
<dbReference type="Proteomes" id="UP001281761">
    <property type="component" value="Unassembled WGS sequence"/>
</dbReference>
<dbReference type="EMBL" id="JARBJD010000035">
    <property type="protein sequence ID" value="KAK2958718.1"/>
    <property type="molecule type" value="Genomic_DNA"/>
</dbReference>
<sequence length="291" mass="32882">MFQSNFSQQLYTPSTDSLTQSFSSIPGSFESMIFRNYQSTDLPIEVKLNKTAVKQTVSRQGQAQAQPQHITTIPKLDETPTPSNLPPPLATILPPPSLLPPPTIIPSSQTTKSKAPYKPKAVFSLAYIIIQEGTVFQLNPSTDKIVFHARTKSLKVSFNSATACPEIDRHVSQFIPHLPFTPKTVDHYVHICKSPKDSSKAFSYEFTSMDTPTYHVSDIPFDKRHGMHHIMVSFSPRRLLDKHNVDNDALDQLYESLKLPPPQRQIQPFWAILRCTMDHFSVLQGKFECML</sequence>
<evidence type="ECO:0000256" key="1">
    <source>
        <dbReference type="SAM" id="MobiDB-lite"/>
    </source>
</evidence>
<evidence type="ECO:0000313" key="2">
    <source>
        <dbReference type="EMBL" id="KAK2958718.1"/>
    </source>
</evidence>
<feature type="region of interest" description="Disordered" evidence="1">
    <location>
        <begin position="57"/>
        <end position="84"/>
    </location>
</feature>
<comment type="caution">
    <text evidence="2">The sequence shown here is derived from an EMBL/GenBank/DDBJ whole genome shotgun (WGS) entry which is preliminary data.</text>
</comment>